<dbReference type="SUPFAM" id="SSF53098">
    <property type="entry name" value="Ribonuclease H-like"/>
    <property type="match status" value="1"/>
</dbReference>
<feature type="region of interest" description="Disordered" evidence="1">
    <location>
        <begin position="1"/>
        <end position="36"/>
    </location>
</feature>
<sequence length="589" mass="67507">MGTLRSGSGSGNESGSGSGEPIPRGPMDKFTISQPRQSTLNSKWKLEERKEVCRKIGRFIYSKGRPFNTVNDPYWVPMVDAIANFGPGFKPPSMHELRTWILKEEVNDINIMMEEHKKAWKQYGCSIMSNSWIDGKSRCLINFLVNSLVGTWFLKLIDASDTIKNGELMFKHLDEVAEEIGEENVVQVITDNASNYVNAGMRLIEKRRRLWWTPCAAHCIDLMLEDVRKLNVHTNTLLRVRQVVKFIYGHTWVLSLMRTFTKNHELIRPTITWFATAFLTIQSLYKQKQALIAMFFDEKWCSSTWAKKTTIPLVSVLREVDSEERPAMGYIYELMDSAKKKIAFNCGGMERKYDLIWRKIDARWTPQLHRPLHATSYYLNPQLRYEDKFSNVDEVRKGLFECMDRMLDYQKRLKADIQLDSYDQAMGEFGSRIAIDSQRLRSPTSFGGSTPELQKFVVRVLSLTCSASGYEIDSDDEWIAEKEDPLLPLDLCWLEDNELFNVDAIRIVSSQNQETQASLDNMVSSHSNKRKHDEFASKSGGKGKGKDLNLTPIHGDEELDELGGFDSGNFPTIDTLDEDDDDIGEDDLS</sequence>
<dbReference type="Proteomes" id="UP000288805">
    <property type="component" value="Unassembled WGS sequence"/>
</dbReference>
<evidence type="ECO:0000259" key="2">
    <source>
        <dbReference type="Pfam" id="PF04937"/>
    </source>
</evidence>
<name>A0A438HLF4_VITVI</name>
<feature type="compositionally biased region" description="Polar residues" evidence="1">
    <location>
        <begin position="513"/>
        <end position="526"/>
    </location>
</feature>
<dbReference type="PANTHER" id="PTHR32166:SF74">
    <property type="entry name" value="OS05G0256350 PROTEIN"/>
    <property type="match status" value="1"/>
</dbReference>
<dbReference type="AlphaFoldDB" id="A0A438HLF4"/>
<feature type="domain" description="DUF659" evidence="2">
    <location>
        <begin position="92"/>
        <end position="243"/>
    </location>
</feature>
<protein>
    <recommendedName>
        <fullName evidence="2">DUF659 domain-containing protein</fullName>
    </recommendedName>
</protein>
<feature type="compositionally biased region" description="Acidic residues" evidence="1">
    <location>
        <begin position="575"/>
        <end position="589"/>
    </location>
</feature>
<evidence type="ECO:0000256" key="1">
    <source>
        <dbReference type="SAM" id="MobiDB-lite"/>
    </source>
</evidence>
<gene>
    <name evidence="3" type="ORF">CK203_046580</name>
</gene>
<dbReference type="EMBL" id="QGNW01000206">
    <property type="protein sequence ID" value="RVW85257.1"/>
    <property type="molecule type" value="Genomic_DNA"/>
</dbReference>
<evidence type="ECO:0000313" key="3">
    <source>
        <dbReference type="EMBL" id="RVW85257.1"/>
    </source>
</evidence>
<dbReference type="InterPro" id="IPR012337">
    <property type="entry name" value="RNaseH-like_sf"/>
</dbReference>
<evidence type="ECO:0000313" key="4">
    <source>
        <dbReference type="Proteomes" id="UP000288805"/>
    </source>
</evidence>
<dbReference type="InterPro" id="IPR007021">
    <property type="entry name" value="DUF659"/>
</dbReference>
<feature type="region of interest" description="Disordered" evidence="1">
    <location>
        <begin position="513"/>
        <end position="589"/>
    </location>
</feature>
<organism evidence="3 4">
    <name type="scientific">Vitis vinifera</name>
    <name type="common">Grape</name>
    <dbReference type="NCBI Taxonomy" id="29760"/>
    <lineage>
        <taxon>Eukaryota</taxon>
        <taxon>Viridiplantae</taxon>
        <taxon>Streptophyta</taxon>
        <taxon>Embryophyta</taxon>
        <taxon>Tracheophyta</taxon>
        <taxon>Spermatophyta</taxon>
        <taxon>Magnoliopsida</taxon>
        <taxon>eudicotyledons</taxon>
        <taxon>Gunneridae</taxon>
        <taxon>Pentapetalae</taxon>
        <taxon>rosids</taxon>
        <taxon>Vitales</taxon>
        <taxon>Vitaceae</taxon>
        <taxon>Viteae</taxon>
        <taxon>Vitis</taxon>
    </lineage>
</organism>
<accession>A0A438HLF4</accession>
<dbReference type="Pfam" id="PF04937">
    <property type="entry name" value="DUF659"/>
    <property type="match status" value="1"/>
</dbReference>
<reference evidence="3 4" key="1">
    <citation type="journal article" date="2018" name="PLoS Genet.">
        <title>Population sequencing reveals clonal diversity and ancestral inbreeding in the grapevine cultivar Chardonnay.</title>
        <authorList>
            <person name="Roach M.J."/>
            <person name="Johnson D.L."/>
            <person name="Bohlmann J."/>
            <person name="van Vuuren H.J."/>
            <person name="Jones S.J."/>
            <person name="Pretorius I.S."/>
            <person name="Schmidt S.A."/>
            <person name="Borneman A.R."/>
        </authorList>
    </citation>
    <scope>NUCLEOTIDE SEQUENCE [LARGE SCALE GENOMIC DNA]</scope>
    <source>
        <strain evidence="4">cv. Chardonnay</strain>
        <tissue evidence="3">Leaf</tissue>
    </source>
</reference>
<comment type="caution">
    <text evidence="3">The sequence shown here is derived from an EMBL/GenBank/DDBJ whole genome shotgun (WGS) entry which is preliminary data.</text>
</comment>
<proteinExistence type="predicted"/>
<feature type="compositionally biased region" description="Gly residues" evidence="1">
    <location>
        <begin position="8"/>
        <end position="18"/>
    </location>
</feature>
<dbReference type="PANTHER" id="PTHR32166">
    <property type="entry name" value="OSJNBA0013A04.12 PROTEIN"/>
    <property type="match status" value="1"/>
</dbReference>